<sequence length="94" mass="10250">MLARLAGNAAHLKMMGAFAPGKTATKSDKADGQRLVRGFGWVFSRFMACPRRGRGRKIETPRQAGAFWGSHGVFQVTEYPTDAALLAGSQPCWH</sequence>
<evidence type="ECO:0008006" key="3">
    <source>
        <dbReference type="Google" id="ProtNLM"/>
    </source>
</evidence>
<protein>
    <recommendedName>
        <fullName evidence="3">Transposase</fullName>
    </recommendedName>
</protein>
<reference evidence="1 2" key="1">
    <citation type="submission" date="2020-01" db="EMBL/GenBank/DDBJ databases">
        <title>Complete Genome Sequence of Pseudomonas putida Strain TS312, Harboring the HdtS type N-acyl-homoserine Lactone Synthase, Isolated from a Paper Mill.</title>
        <authorList>
            <person name="Hosoe A."/>
            <person name="Suenaga T."/>
            <person name="Sugi T."/>
            <person name="Izumi T."/>
            <person name="Nagai N."/>
            <person name="Terada A."/>
        </authorList>
    </citation>
    <scope>NUCLEOTIDE SEQUENCE [LARGE SCALE GENOMIC DNA]</scope>
    <source>
        <strain evidence="1 2">TS312</strain>
    </source>
</reference>
<proteinExistence type="predicted"/>
<dbReference type="EMBL" id="AP022324">
    <property type="protein sequence ID" value="BBU43372.1"/>
    <property type="molecule type" value="Genomic_DNA"/>
</dbReference>
<dbReference type="Proteomes" id="UP000464661">
    <property type="component" value="Chromosome"/>
</dbReference>
<organism evidence="1 2">
    <name type="scientific">Pseudomonas putida</name>
    <name type="common">Arthrobacter siderocapsulatus</name>
    <dbReference type="NCBI Taxonomy" id="303"/>
    <lineage>
        <taxon>Bacteria</taxon>
        <taxon>Pseudomonadati</taxon>
        <taxon>Pseudomonadota</taxon>
        <taxon>Gammaproteobacteria</taxon>
        <taxon>Pseudomonadales</taxon>
        <taxon>Pseudomonadaceae</taxon>
        <taxon>Pseudomonas</taxon>
    </lineage>
</organism>
<accession>A0A7U6LZW3</accession>
<gene>
    <name evidence="1" type="ORF">PPTS312_12870</name>
</gene>
<dbReference type="AlphaFoldDB" id="A0A7U6LZW3"/>
<evidence type="ECO:0000313" key="2">
    <source>
        <dbReference type="Proteomes" id="UP000464661"/>
    </source>
</evidence>
<name>A0A7U6LZW3_PSEPU</name>
<evidence type="ECO:0000313" key="1">
    <source>
        <dbReference type="EMBL" id="BBU43372.1"/>
    </source>
</evidence>